<dbReference type="Proteomes" id="UP001431783">
    <property type="component" value="Unassembled WGS sequence"/>
</dbReference>
<proteinExistence type="predicted"/>
<keyword evidence="2" id="KW-1185">Reference proteome</keyword>
<protein>
    <submittedName>
        <fullName evidence="1">Uncharacterized protein</fullName>
    </submittedName>
</protein>
<comment type="caution">
    <text evidence="1">The sequence shown here is derived from an EMBL/GenBank/DDBJ whole genome shotgun (WGS) entry which is preliminary data.</text>
</comment>
<organism evidence="1 2">
    <name type="scientific">Henosepilachna vigintioctopunctata</name>
    <dbReference type="NCBI Taxonomy" id="420089"/>
    <lineage>
        <taxon>Eukaryota</taxon>
        <taxon>Metazoa</taxon>
        <taxon>Ecdysozoa</taxon>
        <taxon>Arthropoda</taxon>
        <taxon>Hexapoda</taxon>
        <taxon>Insecta</taxon>
        <taxon>Pterygota</taxon>
        <taxon>Neoptera</taxon>
        <taxon>Endopterygota</taxon>
        <taxon>Coleoptera</taxon>
        <taxon>Polyphaga</taxon>
        <taxon>Cucujiformia</taxon>
        <taxon>Coccinelloidea</taxon>
        <taxon>Coccinellidae</taxon>
        <taxon>Epilachninae</taxon>
        <taxon>Epilachnini</taxon>
        <taxon>Henosepilachna</taxon>
    </lineage>
</organism>
<reference evidence="1 2" key="1">
    <citation type="submission" date="2023-03" db="EMBL/GenBank/DDBJ databases">
        <title>Genome insight into feeding habits of ladybird beetles.</title>
        <authorList>
            <person name="Li H.-S."/>
            <person name="Huang Y.-H."/>
            <person name="Pang H."/>
        </authorList>
    </citation>
    <scope>NUCLEOTIDE SEQUENCE [LARGE SCALE GENOMIC DNA]</scope>
    <source>
        <strain evidence="1">SYSU_2023b</strain>
        <tissue evidence="1">Whole body</tissue>
    </source>
</reference>
<accession>A0AAW1UDU2</accession>
<sequence length="78" mass="9058">MASDNNWKDNIIFQLKHRNQVEAHKFQDIIHLNNKIFKYAYALRTENEQLTSQLERTKVGAVEGKGGEGRECSTNHRS</sequence>
<name>A0AAW1UDU2_9CUCU</name>
<gene>
    <name evidence="1" type="ORF">WA026_003650</name>
</gene>
<dbReference type="AlphaFoldDB" id="A0AAW1UDU2"/>
<dbReference type="EMBL" id="JARQZJ010000061">
    <property type="protein sequence ID" value="KAK9878812.1"/>
    <property type="molecule type" value="Genomic_DNA"/>
</dbReference>
<evidence type="ECO:0000313" key="1">
    <source>
        <dbReference type="EMBL" id="KAK9878812.1"/>
    </source>
</evidence>
<evidence type="ECO:0000313" key="2">
    <source>
        <dbReference type="Proteomes" id="UP001431783"/>
    </source>
</evidence>